<protein>
    <recommendedName>
        <fullName evidence="7">Peptidase T</fullName>
        <ecNumber evidence="7">3.4.11.4</ecNumber>
    </recommendedName>
</protein>
<dbReference type="GO" id="GO:0045148">
    <property type="term" value="F:tripeptide aminopeptidase activity"/>
    <property type="evidence" value="ECO:0007669"/>
    <property type="project" value="UniProtKB-UniRule"/>
</dbReference>
<feature type="binding site" evidence="9">
    <location>
        <position position="83"/>
    </location>
    <ligand>
        <name>Zn(2+)</name>
        <dbReference type="ChEBI" id="CHEBI:29105"/>
        <label>1</label>
    </ligand>
</feature>
<dbReference type="OrthoDB" id="9804934at2"/>
<evidence type="ECO:0000256" key="2">
    <source>
        <dbReference type="ARBA" id="ARBA00022670"/>
    </source>
</evidence>
<comment type="caution">
    <text evidence="11">The sequence shown here is derived from an EMBL/GenBank/DDBJ whole genome shotgun (WGS) entry which is preliminary data.</text>
</comment>
<dbReference type="RefSeq" id="WP_057756237.1">
    <property type="nucleotide sequence ID" value="NZ_LJYG01000108.1"/>
</dbReference>
<dbReference type="InterPro" id="IPR001261">
    <property type="entry name" value="ArgE/DapE_CS"/>
</dbReference>
<dbReference type="InterPro" id="IPR036264">
    <property type="entry name" value="Bact_exopeptidase_dim_dom"/>
</dbReference>
<dbReference type="Gene3D" id="3.40.630.10">
    <property type="entry name" value="Zn peptidases"/>
    <property type="match status" value="1"/>
</dbReference>
<feature type="binding site" evidence="9">
    <location>
        <position position="203"/>
    </location>
    <ligand>
        <name>Zn(2+)</name>
        <dbReference type="ChEBI" id="CHEBI:29105"/>
        <label>1</label>
    </ligand>
</feature>
<dbReference type="NCBIfam" id="TIGR01882">
    <property type="entry name" value="peptidase-T"/>
    <property type="match status" value="1"/>
</dbReference>
<keyword evidence="2" id="KW-0645">Protease</keyword>
<sequence>MSLTFSHTVTERFLRYVTIDTQSDPNSPASPSTEKQKDLGRVLVTELKAMGIADAHLDDYGYVYATIPANTTKKVPVICFCSHMDTSPDVTGKNVKPQVVKNYRGGDITLPGDTSQVIRFTEHPALKHQIGNDIITTDGTTLLGADNKAGVAEIMDAAHFFINNPDVKHGAIRILFTPDEEIGRGVDNVDINKLGADFGYTMDGESAGSVEDETFSADGATITITGVSAHPGYAKGKMEHAIKIAAAIIERLPKEGCSPETTSGKQGFLHPVGIEGALEQATLSFIVRDFTEEGLKEKEALLEAIVKEVMKDYPRSTYKFEVREQYRNMKQVIDRYPHILEYAIEAIRRAGLRPMRTAIRGGTDGSRLSFMGLPCPNIFAGEHAFHSRLEWVSRQDMEKAVQTIVHLAMIWEEKA</sequence>
<evidence type="ECO:0000256" key="8">
    <source>
        <dbReference type="PIRSR" id="PIRSR037215-1"/>
    </source>
</evidence>
<evidence type="ECO:0000256" key="7">
    <source>
        <dbReference type="NCBIfam" id="TIGR01882"/>
    </source>
</evidence>
<keyword evidence="6" id="KW-0482">Metalloprotease</keyword>
<feature type="binding site" evidence="9">
    <location>
        <position position="146"/>
    </location>
    <ligand>
        <name>Zn(2+)</name>
        <dbReference type="ChEBI" id="CHEBI:29105"/>
        <label>2</label>
    </ligand>
</feature>
<accession>A0A0R3D1S2</accession>
<evidence type="ECO:0000256" key="6">
    <source>
        <dbReference type="ARBA" id="ARBA00023049"/>
    </source>
</evidence>
<dbReference type="NCBIfam" id="NF009920">
    <property type="entry name" value="PRK13381.1"/>
    <property type="match status" value="1"/>
</dbReference>
<comment type="cofactor">
    <cofactor evidence="9">
        <name>Zn(2+)</name>
        <dbReference type="ChEBI" id="CHEBI:29105"/>
    </cofactor>
    <text evidence="9">Binds 2 Zn(2+) ions per subunit.</text>
</comment>
<feature type="binding site" evidence="9">
    <location>
        <position position="386"/>
    </location>
    <ligand>
        <name>Zn(2+)</name>
        <dbReference type="ChEBI" id="CHEBI:29105"/>
        <label>2</label>
    </ligand>
</feature>
<feature type="binding site" evidence="9">
    <location>
        <position position="146"/>
    </location>
    <ligand>
        <name>Zn(2+)</name>
        <dbReference type="ChEBI" id="CHEBI:29105"/>
        <label>1</label>
    </ligand>
</feature>
<dbReference type="InterPro" id="IPR002933">
    <property type="entry name" value="Peptidase_M20"/>
</dbReference>
<keyword evidence="5 9" id="KW-0862">Zinc</keyword>
<dbReference type="SUPFAM" id="SSF55031">
    <property type="entry name" value="Bacterial exopeptidase dimerisation domain"/>
    <property type="match status" value="1"/>
</dbReference>
<dbReference type="SUPFAM" id="SSF53187">
    <property type="entry name" value="Zn-dependent exopeptidases"/>
    <property type="match status" value="1"/>
</dbReference>
<dbReference type="PANTHER" id="PTHR42994:SF1">
    <property type="entry name" value="PEPTIDASE T"/>
    <property type="match status" value="1"/>
</dbReference>
<dbReference type="Gene3D" id="3.30.70.360">
    <property type="match status" value="1"/>
</dbReference>
<proteinExistence type="inferred from homology"/>
<dbReference type="GO" id="GO:0006508">
    <property type="term" value="P:proteolysis"/>
    <property type="evidence" value="ECO:0007669"/>
    <property type="project" value="UniProtKB-UniRule"/>
</dbReference>
<dbReference type="GO" id="GO:0008270">
    <property type="term" value="F:zinc ion binding"/>
    <property type="evidence" value="ECO:0007669"/>
    <property type="project" value="InterPro"/>
</dbReference>
<evidence type="ECO:0000259" key="10">
    <source>
        <dbReference type="Pfam" id="PF07687"/>
    </source>
</evidence>
<dbReference type="InterPro" id="IPR010161">
    <property type="entry name" value="Peptidase_M20B"/>
</dbReference>
<evidence type="ECO:0000256" key="9">
    <source>
        <dbReference type="PIRSR" id="PIRSR037215-2"/>
    </source>
</evidence>
<keyword evidence="3 9" id="KW-0479">Metal-binding</keyword>
<dbReference type="GO" id="GO:0005829">
    <property type="term" value="C:cytosol"/>
    <property type="evidence" value="ECO:0007669"/>
    <property type="project" value="TreeGrafter"/>
</dbReference>
<dbReference type="GO" id="GO:0008237">
    <property type="term" value="F:metallopeptidase activity"/>
    <property type="evidence" value="ECO:0007669"/>
    <property type="project" value="UniProtKB-KW"/>
</dbReference>
<dbReference type="EC" id="3.4.11.4" evidence="7"/>
<dbReference type="PIRSF" id="PIRSF037215">
    <property type="entry name" value="Peptidase_M20B"/>
    <property type="match status" value="1"/>
</dbReference>
<dbReference type="STRING" id="989370.AOQ71_33430"/>
<keyword evidence="4 11" id="KW-0378">Hydrolase</keyword>
<comment type="similarity">
    <text evidence="1">Belongs to the peptidase M20B family.</text>
</comment>
<name>A0A0R3D1S2_9BRAD</name>
<gene>
    <name evidence="11" type="ORF">AOQ71_33430</name>
</gene>
<dbReference type="Pfam" id="PF07687">
    <property type="entry name" value="M20_dimer"/>
    <property type="match status" value="1"/>
</dbReference>
<evidence type="ECO:0000256" key="4">
    <source>
        <dbReference type="ARBA" id="ARBA00022801"/>
    </source>
</evidence>
<dbReference type="AlphaFoldDB" id="A0A0R3D1S2"/>
<dbReference type="InterPro" id="IPR011650">
    <property type="entry name" value="Peptidase_M20_dimer"/>
</dbReference>
<organism evidence="11 12">
    <name type="scientific">Bradyrhizobium manausense</name>
    <dbReference type="NCBI Taxonomy" id="989370"/>
    <lineage>
        <taxon>Bacteria</taxon>
        <taxon>Pseudomonadati</taxon>
        <taxon>Pseudomonadota</taxon>
        <taxon>Alphaproteobacteria</taxon>
        <taxon>Hyphomicrobiales</taxon>
        <taxon>Nitrobacteraceae</taxon>
        <taxon>Bradyrhizobium</taxon>
    </lineage>
</organism>
<evidence type="ECO:0000313" key="12">
    <source>
        <dbReference type="Proteomes" id="UP000051936"/>
    </source>
</evidence>
<dbReference type="NCBIfam" id="NF003976">
    <property type="entry name" value="PRK05469.1"/>
    <property type="match status" value="1"/>
</dbReference>
<dbReference type="PANTHER" id="PTHR42994">
    <property type="entry name" value="PEPTIDASE T"/>
    <property type="match status" value="1"/>
</dbReference>
<evidence type="ECO:0000256" key="5">
    <source>
        <dbReference type="ARBA" id="ARBA00022833"/>
    </source>
</evidence>
<keyword evidence="11" id="KW-0031">Aminopeptidase</keyword>
<dbReference type="Proteomes" id="UP000051936">
    <property type="component" value="Unassembled WGS sequence"/>
</dbReference>
<dbReference type="Pfam" id="PF01546">
    <property type="entry name" value="Peptidase_M20"/>
    <property type="match status" value="1"/>
</dbReference>
<evidence type="ECO:0000256" key="3">
    <source>
        <dbReference type="ARBA" id="ARBA00022723"/>
    </source>
</evidence>
<dbReference type="EMBL" id="LJYG01000108">
    <property type="protein sequence ID" value="KRQ03587.1"/>
    <property type="molecule type" value="Genomic_DNA"/>
</dbReference>
<feature type="binding site" evidence="9">
    <location>
        <position position="181"/>
    </location>
    <ligand>
        <name>Zn(2+)</name>
        <dbReference type="ChEBI" id="CHEBI:29105"/>
        <label>2</label>
    </ligand>
</feature>
<feature type="active site" description="Proton acceptor" evidence="8">
    <location>
        <position position="180"/>
    </location>
</feature>
<dbReference type="PROSITE" id="PS00759">
    <property type="entry name" value="ARGE_DAPE_CPG2_2"/>
    <property type="match status" value="1"/>
</dbReference>
<dbReference type="GO" id="GO:0006518">
    <property type="term" value="P:peptide metabolic process"/>
    <property type="evidence" value="ECO:0007669"/>
    <property type="project" value="InterPro"/>
</dbReference>
<reference evidence="11 12" key="1">
    <citation type="submission" date="2015-09" db="EMBL/GenBank/DDBJ databases">
        <title>Draft Genome Sequence of Bradyrhizobium manausense Strain BR 3351T, a Novel Symbiotic Nitrogen-Fixing Alphaproteobacterium Isolated from Brazilian Amazon Rain Forest.</title>
        <authorList>
            <person name="De Araujo J.L."/>
            <person name="Zilli J.E."/>
        </authorList>
    </citation>
    <scope>NUCLEOTIDE SEQUENCE [LARGE SCALE GENOMIC DNA]</scope>
    <source>
        <strain evidence="11 12">BR3351</strain>
    </source>
</reference>
<keyword evidence="12" id="KW-1185">Reference proteome</keyword>
<evidence type="ECO:0000256" key="1">
    <source>
        <dbReference type="ARBA" id="ARBA00009692"/>
    </source>
</evidence>
<evidence type="ECO:0000313" key="11">
    <source>
        <dbReference type="EMBL" id="KRQ03587.1"/>
    </source>
</evidence>
<feature type="domain" description="Peptidase M20 dimerisation" evidence="10">
    <location>
        <begin position="214"/>
        <end position="313"/>
    </location>
</feature>
<dbReference type="CDD" id="cd03892">
    <property type="entry name" value="M20_peptT"/>
    <property type="match status" value="1"/>
</dbReference>
<feature type="active site" evidence="8">
    <location>
        <position position="85"/>
    </location>
</feature>